<feature type="non-terminal residue" evidence="1">
    <location>
        <position position="182"/>
    </location>
</feature>
<organism evidence="1 2">
    <name type="scientific">Hebeloma cylindrosporum</name>
    <dbReference type="NCBI Taxonomy" id="76867"/>
    <lineage>
        <taxon>Eukaryota</taxon>
        <taxon>Fungi</taxon>
        <taxon>Dikarya</taxon>
        <taxon>Basidiomycota</taxon>
        <taxon>Agaricomycotina</taxon>
        <taxon>Agaricomycetes</taxon>
        <taxon>Agaricomycetidae</taxon>
        <taxon>Agaricales</taxon>
        <taxon>Agaricineae</taxon>
        <taxon>Hymenogastraceae</taxon>
        <taxon>Hebeloma</taxon>
    </lineage>
</organism>
<dbReference type="HOGENOM" id="CLU_078867_1_0_1"/>
<dbReference type="InterPro" id="IPR004242">
    <property type="entry name" value="Transposase_21"/>
</dbReference>
<name>A0A0C3BED6_HEBCY</name>
<reference evidence="1 2" key="1">
    <citation type="submission" date="2014-04" db="EMBL/GenBank/DDBJ databases">
        <authorList>
            <consortium name="DOE Joint Genome Institute"/>
            <person name="Kuo A."/>
            <person name="Gay G."/>
            <person name="Dore J."/>
            <person name="Kohler A."/>
            <person name="Nagy L.G."/>
            <person name="Floudas D."/>
            <person name="Copeland A."/>
            <person name="Barry K.W."/>
            <person name="Cichocki N."/>
            <person name="Veneault-Fourrey C."/>
            <person name="LaButti K."/>
            <person name="Lindquist E.A."/>
            <person name="Lipzen A."/>
            <person name="Lundell T."/>
            <person name="Morin E."/>
            <person name="Murat C."/>
            <person name="Sun H."/>
            <person name="Tunlid A."/>
            <person name="Henrissat B."/>
            <person name="Grigoriev I.V."/>
            <person name="Hibbett D.S."/>
            <person name="Martin F."/>
            <person name="Nordberg H.P."/>
            <person name="Cantor M.N."/>
            <person name="Hua S.X."/>
        </authorList>
    </citation>
    <scope>NUCLEOTIDE SEQUENCE [LARGE SCALE GENOMIC DNA]</scope>
    <source>
        <strain evidence="2">h7</strain>
    </source>
</reference>
<dbReference type="PANTHER" id="PTHR46579">
    <property type="entry name" value="F5/8 TYPE C DOMAIN-CONTAINING PROTEIN-RELATED"/>
    <property type="match status" value="1"/>
</dbReference>
<sequence length="182" mass="20910">CFNIPPEDRYKPENMFLAGLIPGPHEPPLTATNHYLTPIVDDFLEFWNIGINYSRTACYEHGRRIRAALIAVICDLIAARKISAFGSPTCEHFCTFCHVLRSEGGWYNANRDSWTWRTNEECRSFASMHKGAKDEKARDRVFNSSGIRHSELERLPYFDVTKSLVVDPMHNLLLGLVKEHLQ</sequence>
<proteinExistence type="predicted"/>
<dbReference type="OrthoDB" id="3269001at2759"/>
<gene>
    <name evidence="1" type="ORF">M413DRAFT_40765</name>
</gene>
<dbReference type="PANTHER" id="PTHR46579:SF2">
    <property type="entry name" value="C2H2-TYPE DOMAIN-CONTAINING PROTEIN"/>
    <property type="match status" value="1"/>
</dbReference>
<dbReference type="EMBL" id="KN831830">
    <property type="protein sequence ID" value="KIM35125.1"/>
    <property type="molecule type" value="Genomic_DNA"/>
</dbReference>
<evidence type="ECO:0000313" key="2">
    <source>
        <dbReference type="Proteomes" id="UP000053424"/>
    </source>
</evidence>
<evidence type="ECO:0000313" key="1">
    <source>
        <dbReference type="EMBL" id="KIM35125.1"/>
    </source>
</evidence>
<feature type="non-terminal residue" evidence="1">
    <location>
        <position position="1"/>
    </location>
</feature>
<dbReference type="STRING" id="686832.A0A0C3BED6"/>
<reference evidence="2" key="2">
    <citation type="submission" date="2015-01" db="EMBL/GenBank/DDBJ databases">
        <title>Evolutionary Origins and Diversification of the Mycorrhizal Mutualists.</title>
        <authorList>
            <consortium name="DOE Joint Genome Institute"/>
            <consortium name="Mycorrhizal Genomics Consortium"/>
            <person name="Kohler A."/>
            <person name="Kuo A."/>
            <person name="Nagy L.G."/>
            <person name="Floudas D."/>
            <person name="Copeland A."/>
            <person name="Barry K.W."/>
            <person name="Cichocki N."/>
            <person name="Veneault-Fourrey C."/>
            <person name="LaButti K."/>
            <person name="Lindquist E.A."/>
            <person name="Lipzen A."/>
            <person name="Lundell T."/>
            <person name="Morin E."/>
            <person name="Murat C."/>
            <person name="Riley R."/>
            <person name="Ohm R."/>
            <person name="Sun H."/>
            <person name="Tunlid A."/>
            <person name="Henrissat B."/>
            <person name="Grigoriev I.V."/>
            <person name="Hibbett D.S."/>
            <person name="Martin F."/>
        </authorList>
    </citation>
    <scope>NUCLEOTIDE SEQUENCE [LARGE SCALE GENOMIC DNA]</scope>
    <source>
        <strain evidence="2">h7</strain>
    </source>
</reference>
<dbReference type="AlphaFoldDB" id="A0A0C3BED6"/>
<accession>A0A0C3BED6</accession>
<protein>
    <submittedName>
        <fullName evidence="1">Uncharacterized protein</fullName>
    </submittedName>
</protein>
<dbReference type="Pfam" id="PF02992">
    <property type="entry name" value="Transposase_21"/>
    <property type="match status" value="1"/>
</dbReference>
<keyword evidence="2" id="KW-1185">Reference proteome</keyword>
<dbReference type="Proteomes" id="UP000053424">
    <property type="component" value="Unassembled WGS sequence"/>
</dbReference>